<accession>A0AAD6XMZ0</accession>
<dbReference type="EMBL" id="JARJCN010000033">
    <property type="protein sequence ID" value="KAJ7085803.1"/>
    <property type="molecule type" value="Genomic_DNA"/>
</dbReference>
<dbReference type="AlphaFoldDB" id="A0AAD6XMZ0"/>
<evidence type="ECO:0000313" key="2">
    <source>
        <dbReference type="EMBL" id="KAJ7085803.1"/>
    </source>
</evidence>
<comment type="caution">
    <text evidence="2">The sequence shown here is derived from an EMBL/GenBank/DDBJ whole genome shotgun (WGS) entry which is preliminary data.</text>
</comment>
<evidence type="ECO:0000313" key="3">
    <source>
        <dbReference type="Proteomes" id="UP001222325"/>
    </source>
</evidence>
<evidence type="ECO:0000256" key="1">
    <source>
        <dbReference type="SAM" id="MobiDB-lite"/>
    </source>
</evidence>
<dbReference type="Proteomes" id="UP001222325">
    <property type="component" value="Unassembled WGS sequence"/>
</dbReference>
<organism evidence="2 3">
    <name type="scientific">Mycena belliarum</name>
    <dbReference type="NCBI Taxonomy" id="1033014"/>
    <lineage>
        <taxon>Eukaryota</taxon>
        <taxon>Fungi</taxon>
        <taxon>Dikarya</taxon>
        <taxon>Basidiomycota</taxon>
        <taxon>Agaricomycotina</taxon>
        <taxon>Agaricomycetes</taxon>
        <taxon>Agaricomycetidae</taxon>
        <taxon>Agaricales</taxon>
        <taxon>Marasmiineae</taxon>
        <taxon>Mycenaceae</taxon>
        <taxon>Mycena</taxon>
    </lineage>
</organism>
<protein>
    <submittedName>
        <fullName evidence="2">Uncharacterized protein</fullName>
    </submittedName>
</protein>
<feature type="region of interest" description="Disordered" evidence="1">
    <location>
        <begin position="112"/>
        <end position="134"/>
    </location>
</feature>
<keyword evidence="3" id="KW-1185">Reference proteome</keyword>
<name>A0AAD6XMZ0_9AGAR</name>
<gene>
    <name evidence="2" type="ORF">B0H15DRAFT_370931</name>
</gene>
<sequence>MTAVLVDPSLLTVYLYEDLKSFTDTTADMAPLLHLVLPHISHFPNVSALKLDGCQAYERWDEGCTELLASAFPALSHLTILQLTFKSLPHLVDLVSSFPQLTQLTADDLDILEGKPRSSRENQESYEGSKTPPPLLQSLQFASGNYASGVGPFLSWLAAGPQALNTLYLELDAEAGYVDAGVKLIEATGKNLIKLVLTHDDWQMCTFLAASASHHIF</sequence>
<dbReference type="SUPFAM" id="SSF52047">
    <property type="entry name" value="RNI-like"/>
    <property type="match status" value="1"/>
</dbReference>
<dbReference type="InterPro" id="IPR032675">
    <property type="entry name" value="LRR_dom_sf"/>
</dbReference>
<feature type="compositionally biased region" description="Basic and acidic residues" evidence="1">
    <location>
        <begin position="112"/>
        <end position="123"/>
    </location>
</feature>
<dbReference type="Gene3D" id="3.80.10.10">
    <property type="entry name" value="Ribonuclease Inhibitor"/>
    <property type="match status" value="1"/>
</dbReference>
<proteinExistence type="predicted"/>
<reference evidence="2" key="1">
    <citation type="submission" date="2023-03" db="EMBL/GenBank/DDBJ databases">
        <title>Massive genome expansion in bonnet fungi (Mycena s.s.) driven by repeated elements and novel gene families across ecological guilds.</title>
        <authorList>
            <consortium name="Lawrence Berkeley National Laboratory"/>
            <person name="Harder C.B."/>
            <person name="Miyauchi S."/>
            <person name="Viragh M."/>
            <person name="Kuo A."/>
            <person name="Thoen E."/>
            <person name="Andreopoulos B."/>
            <person name="Lu D."/>
            <person name="Skrede I."/>
            <person name="Drula E."/>
            <person name="Henrissat B."/>
            <person name="Morin E."/>
            <person name="Kohler A."/>
            <person name="Barry K."/>
            <person name="LaButti K."/>
            <person name="Morin E."/>
            <person name="Salamov A."/>
            <person name="Lipzen A."/>
            <person name="Mereny Z."/>
            <person name="Hegedus B."/>
            <person name="Baldrian P."/>
            <person name="Stursova M."/>
            <person name="Weitz H."/>
            <person name="Taylor A."/>
            <person name="Grigoriev I.V."/>
            <person name="Nagy L.G."/>
            <person name="Martin F."/>
            <person name="Kauserud H."/>
        </authorList>
    </citation>
    <scope>NUCLEOTIDE SEQUENCE</scope>
    <source>
        <strain evidence="2">CBHHK173m</strain>
    </source>
</reference>